<evidence type="ECO:0000313" key="2">
    <source>
        <dbReference type="EMBL" id="CAF4213358.1"/>
    </source>
</evidence>
<dbReference type="InterPro" id="IPR008979">
    <property type="entry name" value="Galactose-bd-like_sf"/>
</dbReference>
<dbReference type="AlphaFoldDB" id="A0A821BWA3"/>
<proteinExistence type="predicted"/>
<comment type="caution">
    <text evidence="3">The sequence shown here is derived from an EMBL/GenBank/DDBJ whole genome shotgun (WGS) entry which is preliminary data.</text>
</comment>
<dbReference type="SUPFAM" id="SSF49785">
    <property type="entry name" value="Galactose-binding domain-like"/>
    <property type="match status" value="1"/>
</dbReference>
<dbReference type="Gene3D" id="2.60.120.260">
    <property type="entry name" value="Galactose-binding domain-like"/>
    <property type="match status" value="1"/>
</dbReference>
<accession>A0A821BWA3</accession>
<dbReference type="Proteomes" id="UP000663866">
    <property type="component" value="Unassembled WGS sequence"/>
</dbReference>
<dbReference type="Pfam" id="PF08530">
    <property type="entry name" value="PepX_C"/>
    <property type="match status" value="1"/>
</dbReference>
<name>A0A821BWA3_9BILA</name>
<feature type="domain" description="Xaa-Pro dipeptidyl-peptidase C-terminal" evidence="1">
    <location>
        <begin position="7"/>
        <end position="88"/>
    </location>
</feature>
<dbReference type="Proteomes" id="UP000676336">
    <property type="component" value="Unassembled WGS sequence"/>
</dbReference>
<reference evidence="3" key="1">
    <citation type="submission" date="2021-02" db="EMBL/GenBank/DDBJ databases">
        <authorList>
            <person name="Nowell W R."/>
        </authorList>
    </citation>
    <scope>NUCLEOTIDE SEQUENCE</scope>
</reference>
<protein>
    <recommendedName>
        <fullName evidence="1">Xaa-Pro dipeptidyl-peptidase C-terminal domain-containing protein</fullName>
    </recommendedName>
</protein>
<dbReference type="GO" id="GO:0008239">
    <property type="term" value="F:dipeptidyl-peptidase activity"/>
    <property type="evidence" value="ECO:0007669"/>
    <property type="project" value="InterPro"/>
</dbReference>
<dbReference type="InterPro" id="IPR013736">
    <property type="entry name" value="Xaa-Pro_dipept_C"/>
</dbReference>
<gene>
    <name evidence="3" type="ORF">OVN521_LOCUS45158</name>
    <name evidence="2" type="ORF">SMN809_LOCUS22414</name>
</gene>
<dbReference type="EMBL" id="CAJOBI010020518">
    <property type="protein sequence ID" value="CAF4213358.1"/>
    <property type="molecule type" value="Genomic_DNA"/>
</dbReference>
<evidence type="ECO:0000313" key="4">
    <source>
        <dbReference type="Proteomes" id="UP000663866"/>
    </source>
</evidence>
<organism evidence="3 4">
    <name type="scientific">Rotaria magnacalcarata</name>
    <dbReference type="NCBI Taxonomy" id="392030"/>
    <lineage>
        <taxon>Eukaryota</taxon>
        <taxon>Metazoa</taxon>
        <taxon>Spiralia</taxon>
        <taxon>Gnathifera</taxon>
        <taxon>Rotifera</taxon>
        <taxon>Eurotatoria</taxon>
        <taxon>Bdelloidea</taxon>
        <taxon>Philodinida</taxon>
        <taxon>Philodinidae</taxon>
        <taxon>Rotaria</taxon>
    </lineage>
</organism>
<keyword evidence="4" id="KW-1185">Reference proteome</keyword>
<feature type="non-terminal residue" evidence="3">
    <location>
        <position position="97"/>
    </location>
</feature>
<evidence type="ECO:0000259" key="1">
    <source>
        <dbReference type="Pfam" id="PF08530"/>
    </source>
</evidence>
<sequence length="97" mass="10476">MPSTAATDSYLYDPTKPVMSSINNKSIGLPIDINPYLDRDDILVYTSELLNKSITVVGDIVVELMISSTACDTDFVIELMDVMTDGRSIKLGSKAAG</sequence>
<evidence type="ECO:0000313" key="3">
    <source>
        <dbReference type="EMBL" id="CAF4600676.1"/>
    </source>
</evidence>
<dbReference type="EMBL" id="CAJOBG010072661">
    <property type="protein sequence ID" value="CAF4600676.1"/>
    <property type="molecule type" value="Genomic_DNA"/>
</dbReference>